<dbReference type="InterPro" id="IPR003695">
    <property type="entry name" value="Ppx_GppA_N"/>
</dbReference>
<dbReference type="OrthoDB" id="2014654at2759"/>
<feature type="domain" description="RTG2 C-terminal" evidence="2">
    <location>
        <begin position="378"/>
        <end position="560"/>
    </location>
</feature>
<sequence length="583" mass="63130">MDITLDNLSEQLPQWRPDDESHLHAVVDMGSNGIRFSISSLAPPKTRLLVPVYTTRAAISLHDALTSSPSGHDFPRATIEAVSSTLARFRQLALMHRVPPANVTILATEAMRRAANAAHMLDAIAAATDGLRVQVLEPLVETLFGAVMGSRSGLVHVKGGALFLDLGGGSVQMTWVDTDSDGYDKDAAAAGESLPYGAAKLIRILEQEPDEVREEDMGKLHDGFRQIYANLCAKFPTLLAVKNAHERGDEAALVNVYMCGGGFRGYGSMLMHNDAISPYPFSSTNGYSVPRRFFCQTAEMSRVNQECGGKIFGLSKRRRRQFPAIVAVVDAFVAAVPNLGRVTFCGGSNRQGVLMMKLPLHIRESNPLDVLSPVSQAQRQPFDAALHLLSAALPAELASSSMPTIFSLGLGSLLVREMWDRSGHSAEANSAFALHTSIIRDSECPGLTHLARAVLGLSTCARWACRLCPADAQLFQGLRRVADSHHEDASFWAMYVGAVSSILASLFPVMPQDARHLLDAVRFDTHRVPGDKGKRDKIVLKMSVASAYADIVDTEGLADGFESTMSRKDTKHTAKVMAQIAIL</sequence>
<protein>
    <recommendedName>
        <fullName evidence="5">Ppx/GppA phosphatase family protein</fullName>
    </recommendedName>
</protein>
<dbReference type="InterPro" id="IPR043129">
    <property type="entry name" value="ATPase_NBD"/>
</dbReference>
<dbReference type="PANTHER" id="PTHR30005:SF0">
    <property type="entry name" value="RETROGRADE REGULATION PROTEIN 2"/>
    <property type="match status" value="1"/>
</dbReference>
<dbReference type="GO" id="GO:0006357">
    <property type="term" value="P:regulation of transcription by RNA polymerase II"/>
    <property type="evidence" value="ECO:0007669"/>
    <property type="project" value="TreeGrafter"/>
</dbReference>
<dbReference type="Proteomes" id="UP000557566">
    <property type="component" value="Unassembled WGS sequence"/>
</dbReference>
<dbReference type="Pfam" id="PF23566">
    <property type="entry name" value="RTG2_C"/>
    <property type="match status" value="1"/>
</dbReference>
<dbReference type="AlphaFoldDB" id="A0A8H4PY78"/>
<proteinExistence type="predicted"/>
<reference evidence="3 4" key="1">
    <citation type="journal article" date="2020" name="Genome Biol. Evol.">
        <title>A new high-quality draft genome assembly of the Chinese cordyceps Ophiocordyceps sinensis.</title>
        <authorList>
            <person name="Shu R."/>
            <person name="Zhang J."/>
            <person name="Meng Q."/>
            <person name="Zhang H."/>
            <person name="Zhou G."/>
            <person name="Li M."/>
            <person name="Wu P."/>
            <person name="Zhao Y."/>
            <person name="Chen C."/>
            <person name="Qin Q."/>
        </authorList>
    </citation>
    <scope>NUCLEOTIDE SEQUENCE [LARGE SCALE GENOMIC DNA]</scope>
    <source>
        <strain evidence="3 4">IOZ07</strain>
    </source>
</reference>
<feature type="domain" description="Ppx/GppA phosphatase N-terminal" evidence="1">
    <location>
        <begin position="51"/>
        <end position="360"/>
    </location>
</feature>
<dbReference type="Pfam" id="PF02541">
    <property type="entry name" value="Ppx-GppA"/>
    <property type="match status" value="1"/>
</dbReference>
<evidence type="ECO:0000313" key="3">
    <source>
        <dbReference type="EMBL" id="KAF4512443.1"/>
    </source>
</evidence>
<keyword evidence="4" id="KW-1185">Reference proteome</keyword>
<dbReference type="PANTHER" id="PTHR30005">
    <property type="entry name" value="EXOPOLYPHOSPHATASE"/>
    <property type="match status" value="1"/>
</dbReference>
<gene>
    <name evidence="3" type="ORF">G6O67_001582</name>
</gene>
<dbReference type="Gene3D" id="3.30.420.40">
    <property type="match status" value="1"/>
</dbReference>
<evidence type="ECO:0000313" key="4">
    <source>
        <dbReference type="Proteomes" id="UP000557566"/>
    </source>
</evidence>
<evidence type="ECO:0000259" key="2">
    <source>
        <dbReference type="Pfam" id="PF23566"/>
    </source>
</evidence>
<dbReference type="InterPro" id="IPR057512">
    <property type="entry name" value="RTG2_C"/>
</dbReference>
<dbReference type="InterPro" id="IPR050273">
    <property type="entry name" value="GppA/Ppx_hydrolase"/>
</dbReference>
<comment type="caution">
    <text evidence="3">The sequence shown here is derived from an EMBL/GenBank/DDBJ whole genome shotgun (WGS) entry which is preliminary data.</text>
</comment>
<dbReference type="EMBL" id="JAAVMX010000002">
    <property type="protein sequence ID" value="KAF4512443.1"/>
    <property type="molecule type" value="Genomic_DNA"/>
</dbReference>
<evidence type="ECO:0000259" key="1">
    <source>
        <dbReference type="Pfam" id="PF02541"/>
    </source>
</evidence>
<dbReference type="SUPFAM" id="SSF53067">
    <property type="entry name" value="Actin-like ATPase domain"/>
    <property type="match status" value="2"/>
</dbReference>
<dbReference type="Gene3D" id="3.30.420.150">
    <property type="entry name" value="Exopolyphosphatase. Domain 2"/>
    <property type="match status" value="1"/>
</dbReference>
<evidence type="ECO:0008006" key="5">
    <source>
        <dbReference type="Google" id="ProtNLM"/>
    </source>
</evidence>
<organism evidence="3 4">
    <name type="scientific">Ophiocordyceps sinensis</name>
    <dbReference type="NCBI Taxonomy" id="72228"/>
    <lineage>
        <taxon>Eukaryota</taxon>
        <taxon>Fungi</taxon>
        <taxon>Dikarya</taxon>
        <taxon>Ascomycota</taxon>
        <taxon>Pezizomycotina</taxon>
        <taxon>Sordariomycetes</taxon>
        <taxon>Hypocreomycetidae</taxon>
        <taxon>Hypocreales</taxon>
        <taxon>Ophiocordycipitaceae</taxon>
        <taxon>Ophiocordyceps</taxon>
    </lineage>
</organism>
<dbReference type="FunFam" id="3.30.420.40:FF:000191">
    <property type="entry name" value="Retrograde regulation protein 2"/>
    <property type="match status" value="1"/>
</dbReference>
<name>A0A8H4PY78_9HYPO</name>
<accession>A0A8H4PY78</accession>